<dbReference type="InterPro" id="IPR029063">
    <property type="entry name" value="SAM-dependent_MTases_sf"/>
</dbReference>
<keyword evidence="3" id="KW-1185">Reference proteome</keyword>
<sequence>MTRHIELIERSDPEVFVVESQSTDGDRTSFLDIQNIVRNNFDRYIYLEVGSHLGGTLVPHLLDPRCSSVISVDPRPPSQPDERGLDFDYEGNSTARMVEGLSKIIPRSGMLKLRTFDLDVSDLSPEIVSAKANLALIDGEHTNRACFRDFMAVLGHVTPDCIIAFHDANLIYDALLNVETFLKYERRKFTALYLRHSVFAIGLGSMAIALEALRRDAYDPNEYVTNARNSLQASLASR</sequence>
<dbReference type="Proteomes" id="UP000199229">
    <property type="component" value="Unassembled WGS sequence"/>
</dbReference>
<protein>
    <submittedName>
        <fullName evidence="2">Methyltransferase domain-containing protein</fullName>
    </submittedName>
</protein>
<proteinExistence type="predicted"/>
<dbReference type="EMBL" id="FOPM01000007">
    <property type="protein sequence ID" value="SFG63003.1"/>
    <property type="molecule type" value="Genomic_DNA"/>
</dbReference>
<evidence type="ECO:0000256" key="1">
    <source>
        <dbReference type="SAM" id="Phobius"/>
    </source>
</evidence>
<reference evidence="3" key="1">
    <citation type="submission" date="2016-10" db="EMBL/GenBank/DDBJ databases">
        <authorList>
            <person name="Varghese N."/>
            <person name="Submissions S."/>
        </authorList>
    </citation>
    <scope>NUCLEOTIDE SEQUENCE [LARGE SCALE GENOMIC DNA]</scope>
    <source>
        <strain evidence="3">Gh-105</strain>
    </source>
</reference>
<keyword evidence="2" id="KW-0489">Methyltransferase</keyword>
<feature type="transmembrane region" description="Helical" evidence="1">
    <location>
        <begin position="192"/>
        <end position="210"/>
    </location>
</feature>
<dbReference type="Pfam" id="PF13578">
    <property type="entry name" value="Methyltransf_24"/>
    <property type="match status" value="1"/>
</dbReference>
<dbReference type="AlphaFoldDB" id="A0A1I2TDI9"/>
<dbReference type="OrthoDB" id="8070470at2"/>
<dbReference type="RefSeq" id="WP_143103705.1">
    <property type="nucleotide sequence ID" value="NZ_FOPM01000007.1"/>
</dbReference>
<evidence type="ECO:0000313" key="2">
    <source>
        <dbReference type="EMBL" id="SFG63003.1"/>
    </source>
</evidence>
<organism evidence="2 3">
    <name type="scientific">Methylobacterium gossipiicola</name>
    <dbReference type="NCBI Taxonomy" id="582675"/>
    <lineage>
        <taxon>Bacteria</taxon>
        <taxon>Pseudomonadati</taxon>
        <taxon>Pseudomonadota</taxon>
        <taxon>Alphaproteobacteria</taxon>
        <taxon>Hyphomicrobiales</taxon>
        <taxon>Methylobacteriaceae</taxon>
        <taxon>Methylobacterium</taxon>
    </lineage>
</organism>
<gene>
    <name evidence="2" type="ORF">SAMN05192565_1073</name>
</gene>
<keyword evidence="1" id="KW-0472">Membrane</keyword>
<name>A0A1I2TDI9_9HYPH</name>
<dbReference type="Gene3D" id="3.40.50.150">
    <property type="entry name" value="Vaccinia Virus protein VP39"/>
    <property type="match status" value="1"/>
</dbReference>
<keyword evidence="1" id="KW-1133">Transmembrane helix</keyword>
<accession>A0A1I2TDI9</accession>
<keyword evidence="2" id="KW-0808">Transferase</keyword>
<dbReference type="GO" id="GO:0008168">
    <property type="term" value="F:methyltransferase activity"/>
    <property type="evidence" value="ECO:0007669"/>
    <property type="project" value="UniProtKB-KW"/>
</dbReference>
<keyword evidence="1" id="KW-0812">Transmembrane</keyword>
<dbReference type="GO" id="GO:0032259">
    <property type="term" value="P:methylation"/>
    <property type="evidence" value="ECO:0007669"/>
    <property type="project" value="UniProtKB-KW"/>
</dbReference>
<evidence type="ECO:0000313" key="3">
    <source>
        <dbReference type="Proteomes" id="UP000199229"/>
    </source>
</evidence>